<accession>M4VTP0</accession>
<evidence type="ECO:0000256" key="2">
    <source>
        <dbReference type="ARBA" id="ARBA00022691"/>
    </source>
</evidence>
<evidence type="ECO:0000256" key="3">
    <source>
        <dbReference type="ARBA" id="ARBA00022723"/>
    </source>
</evidence>
<dbReference type="SFLD" id="SFLDS00029">
    <property type="entry name" value="Radical_SAM"/>
    <property type="match status" value="1"/>
</dbReference>
<evidence type="ECO:0008006" key="8">
    <source>
        <dbReference type="Google" id="ProtNLM"/>
    </source>
</evidence>
<dbReference type="InterPro" id="IPR007197">
    <property type="entry name" value="rSAM"/>
</dbReference>
<dbReference type="NCBIfam" id="NF033640">
    <property type="entry name" value="N_Twi_rSAM"/>
    <property type="match status" value="1"/>
</dbReference>
<keyword evidence="3" id="KW-0479">Metal-binding</keyword>
<dbReference type="InterPro" id="IPR013785">
    <property type="entry name" value="Aldolase_TIM"/>
</dbReference>
<dbReference type="GO" id="GO:0003824">
    <property type="term" value="F:catalytic activity"/>
    <property type="evidence" value="ECO:0007669"/>
    <property type="project" value="InterPro"/>
</dbReference>
<dbReference type="SUPFAM" id="SSF102114">
    <property type="entry name" value="Radical SAM enzymes"/>
    <property type="match status" value="1"/>
</dbReference>
<evidence type="ECO:0000313" key="7">
    <source>
        <dbReference type="Proteomes" id="UP000012040"/>
    </source>
</evidence>
<dbReference type="AlphaFoldDB" id="M4VTP0"/>
<keyword evidence="4" id="KW-0408">Iron</keyword>
<reference evidence="6 7" key="1">
    <citation type="journal article" date="2013" name="ISME J.">
        <title>By their genes ye shall know them: genomic signatures of predatory bacteria.</title>
        <authorList>
            <person name="Pasternak Z."/>
            <person name="Pietrokovski S."/>
            <person name="Rotem O."/>
            <person name="Gophna U."/>
            <person name="Lurie-Weinberger M.N."/>
            <person name="Jurkevitch E."/>
        </authorList>
    </citation>
    <scope>NUCLEOTIDE SEQUENCE [LARGE SCALE GENOMIC DNA]</scope>
    <source>
        <strain evidence="6 7">JSS</strain>
    </source>
</reference>
<proteinExistence type="predicted"/>
<keyword evidence="5" id="KW-0411">Iron-sulfur</keyword>
<evidence type="ECO:0000256" key="5">
    <source>
        <dbReference type="ARBA" id="ARBA00023014"/>
    </source>
</evidence>
<sequence>MKKPNESYLDYKKRVIDPISDSFCGAKWYNASIWLGHGASTSCHHPPAHKIPLNELHQNPRSLHNTIHKKTMRALMLKGERPPECEYCWKIEDIKRGNVSDRVFKTVIYDDELLKEAQNSPPSADINLRTLEIAFERTCNFACSYCNAGFSSRWGQDIKQNGPYQNLLTDGAGAYHHDGSWAEPYKKGEYNPYVEAFWKWWPELSQTLQELRITGGEPLMSDEVWKLFDYFKTHGSPEQMTFSINSNLGAKADLIDRLIERSHYVKNFQLYTSCETTGLQAEYIRDGLDYEYYKSNVIKICKNANIKSLNIMMTINSLCLFGITDFLDWMLSVKKEFGYFFPVFSVNILRFPSFMSPLALPDEVKAERQRAIQQWIVANEQNSLLHEMEIEGLKRLVDYLDVVKTPHKKATDDQARLWKDFKSFYLQYDKRRKKDFVTTFPELAEWFNQIPDQNLKTKQPLINGDATEGFHDPDWVKKEAKKAGLIK</sequence>
<evidence type="ECO:0000313" key="6">
    <source>
        <dbReference type="EMBL" id="AGH96564.1"/>
    </source>
</evidence>
<comment type="cofactor">
    <cofactor evidence="1">
        <name>[4Fe-4S] cluster</name>
        <dbReference type="ChEBI" id="CHEBI:49883"/>
    </cofactor>
</comment>
<keyword evidence="7" id="KW-1185">Reference proteome</keyword>
<dbReference type="OrthoDB" id="9763993at2"/>
<dbReference type="eggNOG" id="COG0535">
    <property type="taxonomic scope" value="Bacteria"/>
</dbReference>
<evidence type="ECO:0000256" key="1">
    <source>
        <dbReference type="ARBA" id="ARBA00001966"/>
    </source>
</evidence>
<dbReference type="GO" id="GO:0051536">
    <property type="term" value="F:iron-sulfur cluster binding"/>
    <property type="evidence" value="ECO:0007669"/>
    <property type="project" value="UniProtKB-KW"/>
</dbReference>
<dbReference type="STRING" id="1184267.A11Q_2348"/>
<keyword evidence="2" id="KW-0949">S-adenosyl-L-methionine</keyword>
<protein>
    <recommendedName>
        <fullName evidence="8">Radical SAM core domain-containing protein</fullName>
    </recommendedName>
</protein>
<dbReference type="EMBL" id="CP003537">
    <property type="protein sequence ID" value="AGH96564.1"/>
    <property type="molecule type" value="Genomic_DNA"/>
</dbReference>
<name>M4VTP0_9BACT</name>
<dbReference type="RefSeq" id="WP_015471054.1">
    <property type="nucleotide sequence ID" value="NC_020813.1"/>
</dbReference>
<evidence type="ECO:0000256" key="4">
    <source>
        <dbReference type="ARBA" id="ARBA00023004"/>
    </source>
</evidence>
<dbReference type="InterPro" id="IPR058240">
    <property type="entry name" value="rSAM_sf"/>
</dbReference>
<dbReference type="Gene3D" id="3.20.20.70">
    <property type="entry name" value="Aldolase class I"/>
    <property type="match status" value="1"/>
</dbReference>
<gene>
    <name evidence="6" type="ORF">A11Q_2348</name>
</gene>
<dbReference type="HOGENOM" id="CLU_595506_0_0_7"/>
<dbReference type="Proteomes" id="UP000012040">
    <property type="component" value="Chromosome"/>
</dbReference>
<organism evidence="6 7">
    <name type="scientific">Pseudobdellovibrio exovorus JSS</name>
    <dbReference type="NCBI Taxonomy" id="1184267"/>
    <lineage>
        <taxon>Bacteria</taxon>
        <taxon>Pseudomonadati</taxon>
        <taxon>Bdellovibrionota</taxon>
        <taxon>Bdellovibrionia</taxon>
        <taxon>Bdellovibrionales</taxon>
        <taxon>Pseudobdellovibrionaceae</taxon>
        <taxon>Pseudobdellovibrio</taxon>
    </lineage>
</organism>
<dbReference type="KEGG" id="bex:A11Q_2348"/>
<dbReference type="PATRIC" id="fig|1184267.3.peg.2381"/>
<dbReference type="GO" id="GO:0046872">
    <property type="term" value="F:metal ion binding"/>
    <property type="evidence" value="ECO:0007669"/>
    <property type="project" value="UniProtKB-KW"/>
</dbReference>